<evidence type="ECO:0000256" key="6">
    <source>
        <dbReference type="ARBA" id="ARBA00023098"/>
    </source>
</evidence>
<dbReference type="PANTHER" id="PTHR30309:SF0">
    <property type="entry name" value="GLYCEROL-3-PHOSPHATE ACYLTRANSFERASE-RELATED"/>
    <property type="match status" value="1"/>
</dbReference>
<gene>
    <name evidence="10" type="primary">plsY</name>
    <name evidence="11" type="ordered locus">Sthe_3108</name>
</gene>
<keyword evidence="2 10" id="KW-0444">Lipid biosynthesis</keyword>
<keyword evidence="9 10" id="KW-1208">Phospholipid metabolism</keyword>
<keyword evidence="4 10" id="KW-0812">Transmembrane</keyword>
<evidence type="ECO:0000256" key="8">
    <source>
        <dbReference type="ARBA" id="ARBA00023209"/>
    </source>
</evidence>
<protein>
    <recommendedName>
        <fullName evidence="10">Glycerol-3-phosphate acyltransferase</fullName>
    </recommendedName>
    <alternativeName>
        <fullName evidence="10">Acyl-PO4 G3P acyltransferase</fullName>
    </alternativeName>
    <alternativeName>
        <fullName evidence="10">Acyl-phosphate--glycerol-3-phosphate acyltransferase</fullName>
    </alternativeName>
    <alternativeName>
        <fullName evidence="10">G3P acyltransferase</fullName>
        <shortName evidence="10">GPAT</shortName>
        <ecNumber evidence="10">2.3.1.275</ecNumber>
    </alternativeName>
    <alternativeName>
        <fullName evidence="10">Lysophosphatidic acid synthase</fullName>
        <shortName evidence="10">LPA synthase</shortName>
    </alternativeName>
</protein>
<dbReference type="AlphaFoldDB" id="D1C9L5"/>
<accession>D1C9L5</accession>
<dbReference type="OrthoDB" id="9777124at2"/>
<dbReference type="PANTHER" id="PTHR30309">
    <property type="entry name" value="INNER MEMBRANE PROTEIN YGIH"/>
    <property type="match status" value="1"/>
</dbReference>
<dbReference type="EC" id="2.3.1.275" evidence="10"/>
<dbReference type="EMBL" id="CP001824">
    <property type="protein sequence ID" value="ACZ40508.1"/>
    <property type="molecule type" value="Genomic_DNA"/>
</dbReference>
<keyword evidence="7 10" id="KW-0472">Membrane</keyword>
<feature type="transmembrane region" description="Helical" evidence="10">
    <location>
        <begin position="114"/>
        <end position="137"/>
    </location>
</feature>
<dbReference type="InterPro" id="IPR003811">
    <property type="entry name" value="G3P_acylTferase_PlsY"/>
</dbReference>
<keyword evidence="12" id="KW-1185">Reference proteome</keyword>
<evidence type="ECO:0000256" key="10">
    <source>
        <dbReference type="HAMAP-Rule" id="MF_01043"/>
    </source>
</evidence>
<feature type="transmembrane region" description="Helical" evidence="10">
    <location>
        <begin position="82"/>
        <end position="102"/>
    </location>
</feature>
<evidence type="ECO:0000256" key="1">
    <source>
        <dbReference type="ARBA" id="ARBA00022475"/>
    </source>
</evidence>
<dbReference type="GO" id="GO:0008654">
    <property type="term" value="P:phospholipid biosynthetic process"/>
    <property type="evidence" value="ECO:0007669"/>
    <property type="project" value="UniProtKB-UniRule"/>
</dbReference>
<sequence length="205" mass="21054">MESWSVALLLIAGAYLAGSIPFGLLITRLVRGIDVRLHGSGNIGTANVFRAAGRGPAALTLLADALKGLLPVLAGSALDLPLIALFMVGLAAIAGHNWSIFLRGRGGKGVATSLGVVLGLAPIPALIAIGVWAVAIVASRYASLASLLMIASLPPVLALMGYADAYWIFALAVLALAIYRHRANILRLLGGTELKISTTFGGHAD</sequence>
<comment type="subunit">
    <text evidence="10">Probably interacts with PlsX.</text>
</comment>
<dbReference type="UniPathway" id="UPA00085"/>
<evidence type="ECO:0000256" key="3">
    <source>
        <dbReference type="ARBA" id="ARBA00022679"/>
    </source>
</evidence>
<reference evidence="12" key="1">
    <citation type="submission" date="2009-11" db="EMBL/GenBank/DDBJ databases">
        <title>The complete chromosome 2 of Sphaerobacter thermophilus DSM 20745.</title>
        <authorList>
            <person name="Lucas S."/>
            <person name="Copeland A."/>
            <person name="Lapidus A."/>
            <person name="Glavina del Rio T."/>
            <person name="Dalin E."/>
            <person name="Tice H."/>
            <person name="Bruce D."/>
            <person name="Goodwin L."/>
            <person name="Pitluck S."/>
            <person name="Kyrpides N."/>
            <person name="Mavromatis K."/>
            <person name="Ivanova N."/>
            <person name="Mikhailova N."/>
            <person name="LaButti K.M."/>
            <person name="Clum A."/>
            <person name="Sun H.I."/>
            <person name="Brettin T."/>
            <person name="Detter J.C."/>
            <person name="Han C."/>
            <person name="Larimer F."/>
            <person name="Land M."/>
            <person name="Hauser L."/>
            <person name="Markowitz V."/>
            <person name="Cheng J.F."/>
            <person name="Hugenholtz P."/>
            <person name="Woyke T."/>
            <person name="Wu D."/>
            <person name="Steenblock K."/>
            <person name="Schneider S."/>
            <person name="Pukall R."/>
            <person name="Goeker M."/>
            <person name="Klenk H.P."/>
            <person name="Eisen J.A."/>
        </authorList>
    </citation>
    <scope>NUCLEOTIDE SEQUENCE [LARGE SCALE GENOMIC DNA]</scope>
    <source>
        <strain evidence="12">ATCC 49802 / DSM 20745 / S 6022</strain>
    </source>
</reference>
<dbReference type="GO" id="GO:0005886">
    <property type="term" value="C:plasma membrane"/>
    <property type="evidence" value="ECO:0007669"/>
    <property type="project" value="UniProtKB-SubCell"/>
</dbReference>
<evidence type="ECO:0000256" key="2">
    <source>
        <dbReference type="ARBA" id="ARBA00022516"/>
    </source>
</evidence>
<evidence type="ECO:0000256" key="5">
    <source>
        <dbReference type="ARBA" id="ARBA00022989"/>
    </source>
</evidence>
<dbReference type="Proteomes" id="UP000002027">
    <property type="component" value="Chromosome 2"/>
</dbReference>
<comment type="similarity">
    <text evidence="10">Belongs to the PlsY family.</text>
</comment>
<proteinExistence type="inferred from homology"/>
<feature type="transmembrane region" description="Helical" evidence="10">
    <location>
        <begin position="6"/>
        <end position="30"/>
    </location>
</feature>
<dbReference type="RefSeq" id="WP_012873543.1">
    <property type="nucleotide sequence ID" value="NC_013524.1"/>
</dbReference>
<keyword evidence="3 10" id="KW-0808">Transferase</keyword>
<comment type="catalytic activity">
    <reaction evidence="10">
        <text>an acyl phosphate + sn-glycerol 3-phosphate = a 1-acyl-sn-glycero-3-phosphate + phosphate</text>
        <dbReference type="Rhea" id="RHEA:34075"/>
        <dbReference type="ChEBI" id="CHEBI:43474"/>
        <dbReference type="ChEBI" id="CHEBI:57597"/>
        <dbReference type="ChEBI" id="CHEBI:57970"/>
        <dbReference type="ChEBI" id="CHEBI:59918"/>
        <dbReference type="EC" id="2.3.1.275"/>
    </reaction>
</comment>
<feature type="transmembrane region" description="Helical" evidence="10">
    <location>
        <begin position="157"/>
        <end position="179"/>
    </location>
</feature>
<evidence type="ECO:0000256" key="7">
    <source>
        <dbReference type="ARBA" id="ARBA00023136"/>
    </source>
</evidence>
<comment type="subcellular location">
    <subcellularLocation>
        <location evidence="10">Cell membrane</location>
        <topology evidence="10">Multi-pass membrane protein</topology>
    </subcellularLocation>
</comment>
<dbReference type="GO" id="GO:0043772">
    <property type="term" value="F:acyl-phosphate glycerol-3-phosphate acyltransferase activity"/>
    <property type="evidence" value="ECO:0007669"/>
    <property type="project" value="UniProtKB-UniRule"/>
</dbReference>
<keyword evidence="6 10" id="KW-0443">Lipid metabolism</keyword>
<keyword evidence="5 10" id="KW-1133">Transmembrane helix</keyword>
<evidence type="ECO:0000313" key="11">
    <source>
        <dbReference type="EMBL" id="ACZ40508.1"/>
    </source>
</evidence>
<dbReference type="NCBIfam" id="TIGR00023">
    <property type="entry name" value="glycerol-3-phosphate 1-O-acyltransferase PlsY"/>
    <property type="match status" value="1"/>
</dbReference>
<name>D1C9L5_SPHTD</name>
<dbReference type="HAMAP" id="MF_01043">
    <property type="entry name" value="PlsY"/>
    <property type="match status" value="1"/>
</dbReference>
<comment type="function">
    <text evidence="10">Catalyzes the transfer of an acyl group from acyl-phosphate (acyl-PO(4)) to glycerol-3-phosphate (G3P) to form lysophosphatidic acid (LPA). This enzyme utilizes acyl-phosphate as fatty acyl donor, but not acyl-CoA or acyl-ACP.</text>
</comment>
<dbReference type="eggNOG" id="COG0344">
    <property type="taxonomic scope" value="Bacteria"/>
</dbReference>
<evidence type="ECO:0000313" key="12">
    <source>
        <dbReference type="Proteomes" id="UP000002027"/>
    </source>
</evidence>
<dbReference type="STRING" id="479434.Sthe_3108"/>
<evidence type="ECO:0000256" key="9">
    <source>
        <dbReference type="ARBA" id="ARBA00023264"/>
    </source>
</evidence>
<reference evidence="11 12" key="2">
    <citation type="journal article" date="2010" name="Stand. Genomic Sci.">
        <title>Complete genome sequence of Desulfohalobium retbaense type strain (HR(100)).</title>
        <authorList>
            <person name="Spring S."/>
            <person name="Nolan M."/>
            <person name="Lapidus A."/>
            <person name="Glavina Del Rio T."/>
            <person name="Copeland A."/>
            <person name="Tice H."/>
            <person name="Cheng J.F."/>
            <person name="Lucas S."/>
            <person name="Land M."/>
            <person name="Chen F."/>
            <person name="Bruce D."/>
            <person name="Goodwin L."/>
            <person name="Pitluck S."/>
            <person name="Ivanova N."/>
            <person name="Mavromatis K."/>
            <person name="Mikhailova N."/>
            <person name="Pati A."/>
            <person name="Chen A."/>
            <person name="Palaniappan K."/>
            <person name="Hauser L."/>
            <person name="Chang Y.J."/>
            <person name="Jeffries C.D."/>
            <person name="Munk C."/>
            <person name="Kiss H."/>
            <person name="Chain P."/>
            <person name="Han C."/>
            <person name="Brettin T."/>
            <person name="Detter J.C."/>
            <person name="Schuler E."/>
            <person name="Goker M."/>
            <person name="Rohde M."/>
            <person name="Bristow J."/>
            <person name="Eisen J.A."/>
            <person name="Markowitz V."/>
            <person name="Hugenholtz P."/>
            <person name="Kyrpides N.C."/>
            <person name="Klenk H.P."/>
        </authorList>
    </citation>
    <scope>NUCLEOTIDE SEQUENCE [LARGE SCALE GENOMIC DNA]</scope>
    <source>
        <strain evidence="12">ATCC 49802 / DSM 20745 / S 6022</strain>
    </source>
</reference>
<keyword evidence="1 10" id="KW-1003">Cell membrane</keyword>
<dbReference type="HOGENOM" id="CLU_081254_7_1_0"/>
<evidence type="ECO:0000256" key="4">
    <source>
        <dbReference type="ARBA" id="ARBA00022692"/>
    </source>
</evidence>
<dbReference type="KEGG" id="sti:Sthe_3108"/>
<dbReference type="Pfam" id="PF02660">
    <property type="entry name" value="G3P_acyltransf"/>
    <property type="match status" value="1"/>
</dbReference>
<dbReference type="SMART" id="SM01207">
    <property type="entry name" value="G3P_acyltransf"/>
    <property type="match status" value="1"/>
</dbReference>
<dbReference type="FunCoup" id="D1C9L5">
    <property type="interactions" value="209"/>
</dbReference>
<dbReference type="InParanoid" id="D1C9L5"/>
<keyword evidence="8 10" id="KW-0594">Phospholipid biosynthesis</keyword>
<comment type="pathway">
    <text evidence="10">Lipid metabolism; phospholipid metabolism.</text>
</comment>
<organism evidence="11 12">
    <name type="scientific">Sphaerobacter thermophilus (strain ATCC 49802 / DSM 20745 / KCCM 41009 / NCIMB 13125 / S 6022)</name>
    <dbReference type="NCBI Taxonomy" id="479434"/>
    <lineage>
        <taxon>Bacteria</taxon>
        <taxon>Pseudomonadati</taxon>
        <taxon>Thermomicrobiota</taxon>
        <taxon>Thermomicrobia</taxon>
        <taxon>Sphaerobacterales</taxon>
        <taxon>Sphaerobacterineae</taxon>
        <taxon>Sphaerobacteraceae</taxon>
        <taxon>Sphaerobacter</taxon>
    </lineage>
</organism>